<gene>
    <name evidence="2" type="ORF">D7I46_00910</name>
</gene>
<feature type="transmembrane region" description="Helical" evidence="1">
    <location>
        <begin position="142"/>
        <end position="163"/>
    </location>
</feature>
<accession>A0A387BFS8</accession>
<sequence length="227" mass="26783">MDLEEIKKKYESAKVFDYDPGLFMGKAQSLLENILKLDFSINTGQEWLRDNGNMVDLIDELWSDDDDFRNNLHHARKIRNDFAHKDIITADGASFYKTMLNLYITYLEDEQYKISQISDKSAYSSILSTNKTVNEKTNFGTILLYGLCPILYYWIIYILIAIYRGWVHLGHGIYTNYWKLHHPILYFWESSAMWWIVFFGSVLIFICLSIGPIKSQIHRNKRNKHSL</sequence>
<keyword evidence="1" id="KW-0472">Membrane</keyword>
<organism evidence="2 3">
    <name type="scientific">Lactococcus allomyrinae</name>
    <dbReference type="NCBI Taxonomy" id="2419773"/>
    <lineage>
        <taxon>Bacteria</taxon>
        <taxon>Bacillati</taxon>
        <taxon>Bacillota</taxon>
        <taxon>Bacilli</taxon>
        <taxon>Lactobacillales</taxon>
        <taxon>Streptococcaceae</taxon>
        <taxon>Lactococcus</taxon>
    </lineage>
</organism>
<dbReference type="RefSeq" id="WP_120771158.1">
    <property type="nucleotide sequence ID" value="NZ_CP032627.1"/>
</dbReference>
<dbReference type="KEGG" id="lact:D7I46_00910"/>
<proteinExistence type="predicted"/>
<dbReference type="Proteomes" id="UP000269374">
    <property type="component" value="Chromosome"/>
</dbReference>
<name>A0A387BFS8_9LACT</name>
<keyword evidence="1" id="KW-0812">Transmembrane</keyword>
<evidence type="ECO:0000256" key="1">
    <source>
        <dbReference type="SAM" id="Phobius"/>
    </source>
</evidence>
<keyword evidence="1" id="KW-1133">Transmembrane helix</keyword>
<dbReference type="OrthoDB" id="152369at2"/>
<reference evidence="2 3" key="1">
    <citation type="submission" date="2018-09" db="EMBL/GenBank/DDBJ databases">
        <title>Genome sequencing of strain 1JSPR-7.</title>
        <authorList>
            <person name="Heo J."/>
            <person name="Kim S.-J."/>
            <person name="Kwon S.-W."/>
        </authorList>
    </citation>
    <scope>NUCLEOTIDE SEQUENCE [LARGE SCALE GENOMIC DNA]</scope>
    <source>
        <strain evidence="2 3">1JSPR-7</strain>
    </source>
</reference>
<keyword evidence="3" id="KW-1185">Reference proteome</keyword>
<evidence type="ECO:0000313" key="2">
    <source>
        <dbReference type="EMBL" id="AYF99769.1"/>
    </source>
</evidence>
<feature type="transmembrane region" description="Helical" evidence="1">
    <location>
        <begin position="192"/>
        <end position="213"/>
    </location>
</feature>
<protein>
    <submittedName>
        <fullName evidence="2">Uncharacterized protein</fullName>
    </submittedName>
</protein>
<evidence type="ECO:0000313" key="3">
    <source>
        <dbReference type="Proteomes" id="UP000269374"/>
    </source>
</evidence>
<dbReference type="EMBL" id="CP032627">
    <property type="protein sequence ID" value="AYF99769.1"/>
    <property type="molecule type" value="Genomic_DNA"/>
</dbReference>
<dbReference type="AlphaFoldDB" id="A0A387BFS8"/>